<keyword evidence="1" id="KW-0472">Membrane</keyword>
<gene>
    <name evidence="2" type="ORF">PVAND_005376</name>
</gene>
<name>A0A9J6C0Y0_POLVA</name>
<organism evidence="2 3">
    <name type="scientific">Polypedilum vanderplanki</name>
    <name type="common">Sleeping chironomid midge</name>
    <dbReference type="NCBI Taxonomy" id="319348"/>
    <lineage>
        <taxon>Eukaryota</taxon>
        <taxon>Metazoa</taxon>
        <taxon>Ecdysozoa</taxon>
        <taxon>Arthropoda</taxon>
        <taxon>Hexapoda</taxon>
        <taxon>Insecta</taxon>
        <taxon>Pterygota</taxon>
        <taxon>Neoptera</taxon>
        <taxon>Endopterygota</taxon>
        <taxon>Diptera</taxon>
        <taxon>Nematocera</taxon>
        <taxon>Chironomoidea</taxon>
        <taxon>Chironomidae</taxon>
        <taxon>Chironominae</taxon>
        <taxon>Polypedilum</taxon>
        <taxon>Polypedilum</taxon>
    </lineage>
</organism>
<keyword evidence="3" id="KW-1185">Reference proteome</keyword>
<sequence length="92" mass="10140">MNEGIFVLLIFAVPTIIIVIIISYGSKGNNSEATAPEVRRSNSDISTIYSAQLQCEINDQLPKYHEVIIDDLPSYHEVIDNCQNDNNSGGVT</sequence>
<keyword evidence="1" id="KW-0812">Transmembrane</keyword>
<dbReference type="Proteomes" id="UP001107558">
    <property type="component" value="Chromosome 2"/>
</dbReference>
<evidence type="ECO:0000313" key="3">
    <source>
        <dbReference type="Proteomes" id="UP001107558"/>
    </source>
</evidence>
<accession>A0A9J6C0Y0</accession>
<protein>
    <submittedName>
        <fullName evidence="2">Uncharacterized protein</fullName>
    </submittedName>
</protein>
<evidence type="ECO:0000313" key="2">
    <source>
        <dbReference type="EMBL" id="KAG5675475.1"/>
    </source>
</evidence>
<keyword evidence="1" id="KW-1133">Transmembrane helix</keyword>
<reference evidence="2" key="1">
    <citation type="submission" date="2021-03" db="EMBL/GenBank/DDBJ databases">
        <title>Chromosome level genome of the anhydrobiotic midge Polypedilum vanderplanki.</title>
        <authorList>
            <person name="Yoshida Y."/>
            <person name="Kikawada T."/>
            <person name="Gusev O."/>
        </authorList>
    </citation>
    <scope>NUCLEOTIDE SEQUENCE</scope>
    <source>
        <strain evidence="2">NIAS01</strain>
        <tissue evidence="2">Whole body or cell culture</tissue>
    </source>
</reference>
<dbReference type="EMBL" id="JADBJN010000002">
    <property type="protein sequence ID" value="KAG5675475.1"/>
    <property type="molecule type" value="Genomic_DNA"/>
</dbReference>
<evidence type="ECO:0000256" key="1">
    <source>
        <dbReference type="SAM" id="Phobius"/>
    </source>
</evidence>
<dbReference type="AlphaFoldDB" id="A0A9J6C0Y0"/>
<comment type="caution">
    <text evidence="2">The sequence shown here is derived from an EMBL/GenBank/DDBJ whole genome shotgun (WGS) entry which is preliminary data.</text>
</comment>
<feature type="transmembrane region" description="Helical" evidence="1">
    <location>
        <begin position="6"/>
        <end position="24"/>
    </location>
</feature>
<proteinExistence type="predicted"/>